<keyword evidence="1" id="KW-0812">Transmembrane</keyword>
<dbReference type="AlphaFoldDB" id="A0A4Y7T9W7"/>
<feature type="transmembrane region" description="Helical" evidence="1">
    <location>
        <begin position="6"/>
        <end position="26"/>
    </location>
</feature>
<keyword evidence="1" id="KW-0472">Membrane</keyword>
<reference evidence="2 3" key="1">
    <citation type="journal article" date="2019" name="Nat. Ecol. Evol.">
        <title>Megaphylogeny resolves global patterns of mushroom evolution.</title>
        <authorList>
            <person name="Varga T."/>
            <person name="Krizsan K."/>
            <person name="Foldi C."/>
            <person name="Dima B."/>
            <person name="Sanchez-Garcia M."/>
            <person name="Sanchez-Ramirez S."/>
            <person name="Szollosi G.J."/>
            <person name="Szarkandi J.G."/>
            <person name="Papp V."/>
            <person name="Albert L."/>
            <person name="Andreopoulos W."/>
            <person name="Angelini C."/>
            <person name="Antonin V."/>
            <person name="Barry K.W."/>
            <person name="Bougher N.L."/>
            <person name="Buchanan P."/>
            <person name="Buyck B."/>
            <person name="Bense V."/>
            <person name="Catcheside P."/>
            <person name="Chovatia M."/>
            <person name="Cooper J."/>
            <person name="Damon W."/>
            <person name="Desjardin D."/>
            <person name="Finy P."/>
            <person name="Geml J."/>
            <person name="Haridas S."/>
            <person name="Hughes K."/>
            <person name="Justo A."/>
            <person name="Karasinski D."/>
            <person name="Kautmanova I."/>
            <person name="Kiss B."/>
            <person name="Kocsube S."/>
            <person name="Kotiranta H."/>
            <person name="LaButti K.M."/>
            <person name="Lechner B.E."/>
            <person name="Liimatainen K."/>
            <person name="Lipzen A."/>
            <person name="Lukacs Z."/>
            <person name="Mihaltcheva S."/>
            <person name="Morgado L.N."/>
            <person name="Niskanen T."/>
            <person name="Noordeloos M.E."/>
            <person name="Ohm R.A."/>
            <person name="Ortiz-Santana B."/>
            <person name="Ovrebo C."/>
            <person name="Racz N."/>
            <person name="Riley R."/>
            <person name="Savchenko A."/>
            <person name="Shiryaev A."/>
            <person name="Soop K."/>
            <person name="Spirin V."/>
            <person name="Szebenyi C."/>
            <person name="Tomsovsky M."/>
            <person name="Tulloss R.E."/>
            <person name="Uehling J."/>
            <person name="Grigoriev I.V."/>
            <person name="Vagvolgyi C."/>
            <person name="Papp T."/>
            <person name="Martin F.M."/>
            <person name="Miettinen O."/>
            <person name="Hibbett D.S."/>
            <person name="Nagy L.G."/>
        </authorList>
    </citation>
    <scope>NUCLEOTIDE SEQUENCE [LARGE SCALE GENOMIC DNA]</scope>
    <source>
        <strain evidence="2 3">FP101781</strain>
    </source>
</reference>
<sequence>MLCLPVWNDSVCIFTTVCLLCFLEYLPFSPSWIALLIHTVLHWRRTENTLHFNARRHVDSGSGHHPITRREVIRVQAPVSPQPGSSSRSPLLTNVLSARSCIECTFPVTKYTMLYILFSPIRASSRGEG</sequence>
<dbReference type="Proteomes" id="UP000298030">
    <property type="component" value="Unassembled WGS sequence"/>
</dbReference>
<evidence type="ECO:0000256" key="1">
    <source>
        <dbReference type="SAM" id="Phobius"/>
    </source>
</evidence>
<keyword evidence="1" id="KW-1133">Transmembrane helix</keyword>
<evidence type="ECO:0000313" key="2">
    <source>
        <dbReference type="EMBL" id="TEB30728.1"/>
    </source>
</evidence>
<proteinExistence type="predicted"/>
<gene>
    <name evidence="2" type="ORF">FA13DRAFT_491877</name>
</gene>
<dbReference type="EMBL" id="QPFP01000021">
    <property type="protein sequence ID" value="TEB30728.1"/>
    <property type="molecule type" value="Genomic_DNA"/>
</dbReference>
<protein>
    <submittedName>
        <fullName evidence="2">Uncharacterized protein</fullName>
    </submittedName>
</protein>
<organism evidence="2 3">
    <name type="scientific">Coprinellus micaceus</name>
    <name type="common">Glistening ink-cap mushroom</name>
    <name type="synonym">Coprinus micaceus</name>
    <dbReference type="NCBI Taxonomy" id="71717"/>
    <lineage>
        <taxon>Eukaryota</taxon>
        <taxon>Fungi</taxon>
        <taxon>Dikarya</taxon>
        <taxon>Basidiomycota</taxon>
        <taxon>Agaricomycotina</taxon>
        <taxon>Agaricomycetes</taxon>
        <taxon>Agaricomycetidae</taxon>
        <taxon>Agaricales</taxon>
        <taxon>Agaricineae</taxon>
        <taxon>Psathyrellaceae</taxon>
        <taxon>Coprinellus</taxon>
    </lineage>
</organism>
<accession>A0A4Y7T9W7</accession>
<name>A0A4Y7T9W7_COPMI</name>
<keyword evidence="3" id="KW-1185">Reference proteome</keyword>
<comment type="caution">
    <text evidence="2">The sequence shown here is derived from an EMBL/GenBank/DDBJ whole genome shotgun (WGS) entry which is preliminary data.</text>
</comment>
<evidence type="ECO:0000313" key="3">
    <source>
        <dbReference type="Proteomes" id="UP000298030"/>
    </source>
</evidence>